<gene>
    <name evidence="2" type="ORF">BJY01DRAFT_229512</name>
</gene>
<reference evidence="2 3" key="1">
    <citation type="submission" date="2024-07" db="EMBL/GenBank/DDBJ databases">
        <title>Section-level genome sequencing and comparative genomics of Aspergillus sections Usti and Cavernicolus.</title>
        <authorList>
            <consortium name="Lawrence Berkeley National Laboratory"/>
            <person name="Nybo J.L."/>
            <person name="Vesth T.C."/>
            <person name="Theobald S."/>
            <person name="Frisvad J.C."/>
            <person name="Larsen T.O."/>
            <person name="Kjaerboelling I."/>
            <person name="Rothschild-Mancinelli K."/>
            <person name="Lyhne E.K."/>
            <person name="Kogle M.E."/>
            <person name="Barry K."/>
            <person name="Clum A."/>
            <person name="Na H."/>
            <person name="Ledsgaard L."/>
            <person name="Lin J."/>
            <person name="Lipzen A."/>
            <person name="Kuo A."/>
            <person name="Riley R."/>
            <person name="Mondo S."/>
            <person name="Labutti K."/>
            <person name="Haridas S."/>
            <person name="Pangalinan J."/>
            <person name="Salamov A.A."/>
            <person name="Simmons B.A."/>
            <person name="Magnuson J.K."/>
            <person name="Chen J."/>
            <person name="Drula E."/>
            <person name="Henrissat B."/>
            <person name="Wiebenga A."/>
            <person name="Lubbers R.J."/>
            <person name="Gomes A.C."/>
            <person name="Makela M.R."/>
            <person name="Stajich J."/>
            <person name="Grigoriev I.V."/>
            <person name="Mortensen U.H."/>
            <person name="De Vries R.P."/>
            <person name="Baker S.E."/>
            <person name="Andersen M.R."/>
        </authorList>
    </citation>
    <scope>NUCLEOTIDE SEQUENCE [LARGE SCALE GENOMIC DNA]</scope>
    <source>
        <strain evidence="2 3">CBS 123904</strain>
    </source>
</reference>
<evidence type="ECO:0000313" key="3">
    <source>
        <dbReference type="Proteomes" id="UP001610446"/>
    </source>
</evidence>
<keyword evidence="3" id="KW-1185">Reference proteome</keyword>
<name>A0ABR4II39_9EURO</name>
<accession>A0ABR4II39</accession>
<feature type="compositionally biased region" description="Polar residues" evidence="1">
    <location>
        <begin position="474"/>
        <end position="486"/>
    </location>
</feature>
<dbReference type="EMBL" id="JBFXLU010000422">
    <property type="protein sequence ID" value="KAL2826904.1"/>
    <property type="molecule type" value="Genomic_DNA"/>
</dbReference>
<feature type="compositionally biased region" description="Polar residues" evidence="1">
    <location>
        <begin position="496"/>
        <end position="505"/>
    </location>
</feature>
<dbReference type="Proteomes" id="UP001610446">
    <property type="component" value="Unassembled WGS sequence"/>
</dbReference>
<feature type="region of interest" description="Disordered" evidence="1">
    <location>
        <begin position="274"/>
        <end position="330"/>
    </location>
</feature>
<comment type="caution">
    <text evidence="2">The sequence shown here is derived from an EMBL/GenBank/DDBJ whole genome shotgun (WGS) entry which is preliminary data.</text>
</comment>
<feature type="region of interest" description="Disordered" evidence="1">
    <location>
        <begin position="342"/>
        <end position="451"/>
    </location>
</feature>
<proteinExistence type="predicted"/>
<feature type="region of interest" description="Disordered" evidence="1">
    <location>
        <begin position="464"/>
        <end position="526"/>
    </location>
</feature>
<sequence length="630" mass="69336">MALVHLSSESATRTIINDSVIRDQLREITRFLVNNKNHLPDDSRALLSETFGKSRESTSKNQLQPRASGARARIALVRDVHPSPQLLSYLETFRRSPIMFWIEGLTLKVGWENKNLLRAIYRRNRAVETGNVIHRAFDTTATYLLLLKICNAFNTNMLSQTVLKYCYTIILGQASSEEEREFVKQNLKADFHAGKRWHAYATKLGGYGVYFLIGVVPSWMFEITWNKTDDFEFVISHFRSIKVPEIAMDHNLHGIGNRIMSDFTSRTRLCIPPKTREKRRKRPATANNVGKPNKHARLKQNAAILDDSNMSLPCEASPSTTIPTPSRESAFVVDRDVRAVQRLTQPSPGNLPPEASNSRRSGLASRSNGALSSFLQDGTSTLAHSQTHPNGWNANGSTSRQPVPTADISSTLVDSRAQPGLDGSEQAPRVTLSRGSHVEQPSGLGLTNSGSMVCWPTISSTGSVSRDLPWPHHGQTTHGNIVQNESPFAEPPPDSSYISRISNDTAPHGPGGELLESGQHLPARSASANPSYNAIVTDVNQIVAYTPAIGFSDINQVVWANSDSDFPWSLTHENPGSFLNSMSEGVDAAVGEVAGFCNVTQAVQYYPNSDTVELDPHYIAMASRDVNVLL</sequence>
<organism evidence="2 3">
    <name type="scientific">Aspergillus pseudoustus</name>
    <dbReference type="NCBI Taxonomy" id="1810923"/>
    <lineage>
        <taxon>Eukaryota</taxon>
        <taxon>Fungi</taxon>
        <taxon>Dikarya</taxon>
        <taxon>Ascomycota</taxon>
        <taxon>Pezizomycotina</taxon>
        <taxon>Eurotiomycetes</taxon>
        <taxon>Eurotiomycetidae</taxon>
        <taxon>Eurotiales</taxon>
        <taxon>Aspergillaceae</taxon>
        <taxon>Aspergillus</taxon>
        <taxon>Aspergillus subgen. Nidulantes</taxon>
    </lineage>
</organism>
<evidence type="ECO:0000256" key="1">
    <source>
        <dbReference type="SAM" id="MobiDB-lite"/>
    </source>
</evidence>
<feature type="compositionally biased region" description="Polar residues" evidence="1">
    <location>
        <begin position="355"/>
        <end position="413"/>
    </location>
</feature>
<evidence type="ECO:0000313" key="2">
    <source>
        <dbReference type="EMBL" id="KAL2826904.1"/>
    </source>
</evidence>
<protein>
    <submittedName>
        <fullName evidence="2">Uncharacterized protein</fullName>
    </submittedName>
</protein>
<feature type="compositionally biased region" description="Polar residues" evidence="1">
    <location>
        <begin position="317"/>
        <end position="327"/>
    </location>
</feature>